<feature type="binding site" evidence="9">
    <location>
        <position position="154"/>
    </location>
    <ligand>
        <name>Mg(2+)</name>
        <dbReference type="ChEBI" id="CHEBI:18420"/>
    </ligand>
</feature>
<keyword evidence="6 9" id="KW-0862">Zinc</keyword>
<gene>
    <name evidence="13" type="primary">alp</name>
    <name evidence="13" type="ORF">PPL_02881</name>
</gene>
<dbReference type="GO" id="GO:0004035">
    <property type="term" value="F:alkaline phosphatase activity"/>
    <property type="evidence" value="ECO:0007669"/>
    <property type="project" value="UniProtKB-EC"/>
</dbReference>
<dbReference type="STRING" id="670386.D3B3B5"/>
<dbReference type="PRINTS" id="PR00113">
    <property type="entry name" value="ALKPHPHTASE"/>
</dbReference>
<evidence type="ECO:0000256" key="3">
    <source>
        <dbReference type="ARBA" id="ARBA00022553"/>
    </source>
</evidence>
<evidence type="ECO:0000313" key="13">
    <source>
        <dbReference type="EMBL" id="EFA83813.1"/>
    </source>
</evidence>
<evidence type="ECO:0000256" key="11">
    <source>
        <dbReference type="RuleBase" id="RU003947"/>
    </source>
</evidence>
<feature type="binding site" evidence="9">
    <location>
        <position position="279"/>
    </location>
    <ligand>
        <name>Zn(2+)</name>
        <dbReference type="ChEBI" id="CHEBI:29105"/>
        <label>2</label>
    </ligand>
</feature>
<keyword evidence="14" id="KW-1185">Reference proteome</keyword>
<evidence type="ECO:0000256" key="2">
    <source>
        <dbReference type="ARBA" id="ARBA00012647"/>
    </source>
</evidence>
<reference evidence="13 14" key="1">
    <citation type="journal article" date="2011" name="Genome Res.">
        <title>Phylogeny-wide analysis of social amoeba genomes highlights ancient origins for complex intercellular communication.</title>
        <authorList>
            <person name="Heidel A.J."/>
            <person name="Lawal H.M."/>
            <person name="Felder M."/>
            <person name="Schilde C."/>
            <person name="Helps N.R."/>
            <person name="Tunggal B."/>
            <person name="Rivero F."/>
            <person name="John U."/>
            <person name="Schleicher M."/>
            <person name="Eichinger L."/>
            <person name="Platzer M."/>
            <person name="Noegel A.A."/>
            <person name="Schaap P."/>
            <person name="Gloeckner G."/>
        </authorList>
    </citation>
    <scope>NUCLEOTIDE SEQUENCE [LARGE SCALE GENOMIC DNA]</scope>
    <source>
        <strain evidence="14">ATCC 26659 / Pp 5 / PN500</strain>
    </source>
</reference>
<feature type="binding site" evidence="9">
    <location>
        <position position="435"/>
    </location>
    <ligand>
        <name>Zn(2+)</name>
        <dbReference type="ChEBI" id="CHEBI:29105"/>
        <label>2</label>
    </ligand>
</feature>
<dbReference type="SMART" id="SM00098">
    <property type="entry name" value="alkPPc"/>
    <property type="match status" value="1"/>
</dbReference>
<dbReference type="Gene3D" id="3.40.720.10">
    <property type="entry name" value="Alkaline Phosphatase, subunit A"/>
    <property type="match status" value="1"/>
</dbReference>
<feature type="binding site" evidence="9">
    <location>
        <position position="322"/>
    </location>
    <ligand>
        <name>Zn(2+)</name>
        <dbReference type="ChEBI" id="CHEBI:29105"/>
        <label>2</label>
    </ligand>
</feature>
<evidence type="ECO:0000256" key="4">
    <source>
        <dbReference type="ARBA" id="ARBA00022723"/>
    </source>
</evidence>
<keyword evidence="5 11" id="KW-0378">Hydrolase</keyword>
<keyword evidence="12" id="KW-0472">Membrane</keyword>
<dbReference type="CDD" id="cd16012">
    <property type="entry name" value="ALP"/>
    <property type="match status" value="1"/>
</dbReference>
<dbReference type="Proteomes" id="UP000001396">
    <property type="component" value="Unassembled WGS sequence"/>
</dbReference>
<dbReference type="PANTHER" id="PTHR11596">
    <property type="entry name" value="ALKALINE PHOSPHATASE"/>
    <property type="match status" value="1"/>
</dbReference>
<proteinExistence type="inferred from homology"/>
<accession>D3B3B5</accession>
<dbReference type="PROSITE" id="PS00123">
    <property type="entry name" value="ALKALINE_PHOSPHATASE"/>
    <property type="match status" value="1"/>
</dbReference>
<feature type="binding site" evidence="9">
    <location>
        <position position="156"/>
    </location>
    <ligand>
        <name>Mg(2+)</name>
        <dbReference type="ChEBI" id="CHEBI:18420"/>
    </ligand>
</feature>
<comment type="caution">
    <text evidence="13">The sequence shown here is derived from an EMBL/GenBank/DDBJ whole genome shotgun (WGS) entry which is preliminary data.</text>
</comment>
<comment type="cofactor">
    <cofactor evidence="9">
        <name>Zn(2+)</name>
        <dbReference type="ChEBI" id="CHEBI:29105"/>
    </cofactor>
    <text evidence="9">Binds 2 Zn(2+) ions.</text>
</comment>
<dbReference type="InParanoid" id="D3B3B5"/>
<dbReference type="FunCoup" id="D3B3B5">
    <property type="interactions" value="80"/>
</dbReference>
<feature type="transmembrane region" description="Helical" evidence="12">
    <location>
        <begin position="20"/>
        <end position="35"/>
    </location>
</feature>
<dbReference type="GO" id="GO:0046872">
    <property type="term" value="F:metal ion binding"/>
    <property type="evidence" value="ECO:0007669"/>
    <property type="project" value="UniProtKB-KW"/>
</dbReference>
<dbReference type="GeneID" id="31358404"/>
<dbReference type="EC" id="3.1.3.1" evidence="2 11"/>
<sequence length="493" mass="54491">MTNQFDIESSHKSSSRKKKIIIAVIAILMVALLILDKDEHHIASKPLNIIFMIGDGFGPAAAVMARAAMKQRTNGNITSLNLDKYLVGTVRTYSSSSMVTDSAAGATAYATGHKSYNGAISVDPIKMKPLGTLFEAAQVKGIRTGVAVTTRISDATPACFFAHATSRKSEDFIISQLLEKNLTVALGGGALYFNKTVFENAANANNNYKVVRDREAMLNVTEGKILGVFVDYDMPYEIDRINQKIDVPTLNEMTVKSLELINQNNENGFLLMVEGSQIDIAAHSNDAAGQIWETFQFDQAFQTVIDFAKKDGNTLVIVTADHETGGITLGMQPDPKEYPQYEWHPETLLKLNASAHYMATQLFNTTLFPTIDATIITNYVNAHADGLNITFTSDEMNLLMFFATPRNDEKVWNFEQFLGQYISRRAWVGFTTGGHTGVDVNLYYYYSGDDEDLQEDHIRANVENIDVANFIAKAMDLDLPAMTAKYANFVPSP</sequence>
<dbReference type="Pfam" id="PF00245">
    <property type="entry name" value="Alk_phosphatase"/>
    <property type="match status" value="1"/>
</dbReference>
<dbReference type="EMBL" id="ADBJ01000010">
    <property type="protein sequence ID" value="EFA83813.1"/>
    <property type="molecule type" value="Genomic_DNA"/>
</dbReference>
<comment type="similarity">
    <text evidence="1 10">Belongs to the alkaline phosphatase family.</text>
</comment>
<keyword evidence="12" id="KW-1133">Transmembrane helix</keyword>
<dbReference type="InterPro" id="IPR018299">
    <property type="entry name" value="Alkaline_phosphatase_AS"/>
</dbReference>
<evidence type="ECO:0000256" key="1">
    <source>
        <dbReference type="ARBA" id="ARBA00005984"/>
    </source>
</evidence>
<keyword evidence="12" id="KW-0812">Transmembrane</keyword>
<evidence type="ECO:0000256" key="9">
    <source>
        <dbReference type="PIRSR" id="PIRSR601952-2"/>
    </source>
</evidence>
<dbReference type="SUPFAM" id="SSF53649">
    <property type="entry name" value="Alkaline phosphatase-like"/>
    <property type="match status" value="1"/>
</dbReference>
<dbReference type="OMA" id="KAAGYMT"/>
<dbReference type="InterPro" id="IPR001952">
    <property type="entry name" value="Alkaline_phosphatase"/>
</dbReference>
<comment type="cofactor">
    <cofactor evidence="9">
        <name>Mg(2+)</name>
        <dbReference type="ChEBI" id="CHEBI:18420"/>
    </cofactor>
    <text evidence="9">Binds 1 Mg(2+) ion.</text>
</comment>
<dbReference type="AlphaFoldDB" id="D3B3B5"/>
<feature type="transmembrane region" description="Helical" evidence="12">
    <location>
        <begin position="47"/>
        <end position="65"/>
    </location>
</feature>
<protein>
    <recommendedName>
        <fullName evidence="2 11">Alkaline phosphatase</fullName>
        <ecNumber evidence="2 11">3.1.3.1</ecNumber>
    </recommendedName>
</protein>
<evidence type="ECO:0000256" key="10">
    <source>
        <dbReference type="RuleBase" id="RU003946"/>
    </source>
</evidence>
<feature type="active site" description="Phosphoserine intermediate" evidence="8">
    <location>
        <position position="102"/>
    </location>
</feature>
<feature type="binding site" evidence="9">
    <location>
        <position position="274"/>
    </location>
    <ligand>
        <name>Mg(2+)</name>
        <dbReference type="ChEBI" id="CHEBI:18420"/>
    </ligand>
</feature>
<keyword evidence="7 9" id="KW-0460">Magnesium</keyword>
<feature type="binding site" evidence="9">
    <location>
        <position position="283"/>
    </location>
    <ligand>
        <name>Zn(2+)</name>
        <dbReference type="ChEBI" id="CHEBI:29105"/>
        <label>2</label>
    </ligand>
</feature>
<evidence type="ECO:0000256" key="7">
    <source>
        <dbReference type="ARBA" id="ARBA00022842"/>
    </source>
</evidence>
<evidence type="ECO:0000256" key="8">
    <source>
        <dbReference type="PIRSR" id="PIRSR601952-1"/>
    </source>
</evidence>
<dbReference type="RefSeq" id="XP_020435930.1">
    <property type="nucleotide sequence ID" value="XM_020573858.1"/>
</dbReference>
<organism evidence="13 14">
    <name type="scientific">Heterostelium pallidum (strain ATCC 26659 / Pp 5 / PN500)</name>
    <name type="common">Cellular slime mold</name>
    <name type="synonym">Polysphondylium pallidum</name>
    <dbReference type="NCBI Taxonomy" id="670386"/>
    <lineage>
        <taxon>Eukaryota</taxon>
        <taxon>Amoebozoa</taxon>
        <taxon>Evosea</taxon>
        <taxon>Eumycetozoa</taxon>
        <taxon>Dictyostelia</taxon>
        <taxon>Acytosteliales</taxon>
        <taxon>Acytosteliaceae</taxon>
        <taxon>Heterostelium</taxon>
    </lineage>
</organism>
<dbReference type="PANTHER" id="PTHR11596:SF5">
    <property type="entry name" value="ALKALINE PHOSPHATASE"/>
    <property type="match status" value="1"/>
</dbReference>
<evidence type="ECO:0000256" key="6">
    <source>
        <dbReference type="ARBA" id="ARBA00022833"/>
    </source>
</evidence>
<dbReference type="Gene3D" id="1.10.60.40">
    <property type="match status" value="1"/>
</dbReference>
<dbReference type="InterPro" id="IPR017850">
    <property type="entry name" value="Alkaline_phosphatase_core_sf"/>
</dbReference>
<comment type="catalytic activity">
    <reaction evidence="11">
        <text>a phosphate monoester + H2O = an alcohol + phosphate</text>
        <dbReference type="Rhea" id="RHEA:15017"/>
        <dbReference type="ChEBI" id="CHEBI:15377"/>
        <dbReference type="ChEBI" id="CHEBI:30879"/>
        <dbReference type="ChEBI" id="CHEBI:43474"/>
        <dbReference type="ChEBI" id="CHEBI:67140"/>
        <dbReference type="EC" id="3.1.3.1"/>
    </reaction>
</comment>
<keyword evidence="4 9" id="KW-0479">Metal-binding</keyword>
<evidence type="ECO:0000256" key="5">
    <source>
        <dbReference type="ARBA" id="ARBA00022801"/>
    </source>
</evidence>
<feature type="binding site" evidence="9">
    <location>
        <position position="55"/>
    </location>
    <ligand>
        <name>Mg(2+)</name>
        <dbReference type="ChEBI" id="CHEBI:18420"/>
    </ligand>
</feature>
<feature type="binding site" evidence="9">
    <location>
        <position position="55"/>
    </location>
    <ligand>
        <name>Zn(2+)</name>
        <dbReference type="ChEBI" id="CHEBI:29105"/>
        <label>2</label>
    </ligand>
</feature>
<evidence type="ECO:0000256" key="12">
    <source>
        <dbReference type="SAM" id="Phobius"/>
    </source>
</evidence>
<name>D3B3B5_HETP5</name>
<feature type="binding site" evidence="9">
    <location>
        <position position="321"/>
    </location>
    <ligand>
        <name>Zn(2+)</name>
        <dbReference type="ChEBI" id="CHEBI:29105"/>
        <label>2</label>
    </ligand>
</feature>
<evidence type="ECO:0000313" key="14">
    <source>
        <dbReference type="Proteomes" id="UP000001396"/>
    </source>
</evidence>
<keyword evidence="3" id="KW-0597">Phosphoprotein</keyword>